<organism evidence="1">
    <name type="scientific">hydrothermal vent metagenome</name>
    <dbReference type="NCBI Taxonomy" id="652676"/>
    <lineage>
        <taxon>unclassified sequences</taxon>
        <taxon>metagenomes</taxon>
        <taxon>ecological metagenomes</taxon>
    </lineage>
</organism>
<sequence length="172" mass="19794">MSTFAYCPNCSNKLFSVGLPGNSNPSKETNRFTKKLMEKLLGIATPIVFKVFLGKDITALKKLEGIFDEAFDQFDDGQEIPLERVTFQNAFTFLLMLPNYLTLPELEIEKNGDIIMEWYKDKWNIFSVVIDKSGIYYYAGMFGSKDNRDKGRKPLFEGIDEVVIKYIKRTQV</sequence>
<protein>
    <submittedName>
        <fullName evidence="1">Uncharacterized protein</fullName>
    </submittedName>
</protein>
<name>A0A3B1AQF7_9ZZZZ</name>
<gene>
    <name evidence="1" type="ORF">MNBD_GAMMA21-1348</name>
</gene>
<proteinExistence type="predicted"/>
<accession>A0A3B1AQF7</accession>
<reference evidence="1" key="1">
    <citation type="submission" date="2018-06" db="EMBL/GenBank/DDBJ databases">
        <authorList>
            <person name="Zhirakovskaya E."/>
        </authorList>
    </citation>
    <scope>NUCLEOTIDE SEQUENCE</scope>
</reference>
<dbReference type="AlphaFoldDB" id="A0A3B1AQF7"/>
<evidence type="ECO:0000313" key="1">
    <source>
        <dbReference type="EMBL" id="VAW96214.1"/>
    </source>
</evidence>
<dbReference type="EMBL" id="UOFR01000037">
    <property type="protein sequence ID" value="VAW96214.1"/>
    <property type="molecule type" value="Genomic_DNA"/>
</dbReference>